<dbReference type="KEGG" id="cci:CC1G_05021"/>
<dbReference type="InterPro" id="IPR013702">
    <property type="entry name" value="FIST_domain_N"/>
</dbReference>
<evidence type="ECO:0000313" key="2">
    <source>
        <dbReference type="EMBL" id="EAU85804.1"/>
    </source>
</evidence>
<gene>
    <name evidence="2" type="ORF">CC1G_05021</name>
</gene>
<comment type="caution">
    <text evidence="2">The sequence shown here is derived from an EMBL/GenBank/DDBJ whole genome shotgun (WGS) entry which is preliminary data.</text>
</comment>
<feature type="domain" description="FIST" evidence="1">
    <location>
        <begin position="211"/>
        <end position="267"/>
    </location>
</feature>
<accession>A8NSJ9</accession>
<dbReference type="eggNOG" id="ENOG502S59R">
    <property type="taxonomic scope" value="Eukaryota"/>
</dbReference>
<evidence type="ECO:0000259" key="1">
    <source>
        <dbReference type="Pfam" id="PF08495"/>
    </source>
</evidence>
<keyword evidence="3" id="KW-1185">Reference proteome</keyword>
<dbReference type="Pfam" id="PF08495">
    <property type="entry name" value="FIST"/>
    <property type="match status" value="1"/>
</dbReference>
<dbReference type="RefSeq" id="XP_001836028.1">
    <property type="nucleotide sequence ID" value="XM_001835976.1"/>
</dbReference>
<dbReference type="OMA" id="LHRSAFN"/>
<organism evidence="2 3">
    <name type="scientific">Coprinopsis cinerea (strain Okayama-7 / 130 / ATCC MYA-4618 / FGSC 9003)</name>
    <name type="common">Inky cap fungus</name>
    <name type="synonym">Hormographiella aspergillata</name>
    <dbReference type="NCBI Taxonomy" id="240176"/>
    <lineage>
        <taxon>Eukaryota</taxon>
        <taxon>Fungi</taxon>
        <taxon>Dikarya</taxon>
        <taxon>Basidiomycota</taxon>
        <taxon>Agaricomycotina</taxon>
        <taxon>Agaricomycetes</taxon>
        <taxon>Agaricomycetidae</taxon>
        <taxon>Agaricales</taxon>
        <taxon>Agaricineae</taxon>
        <taxon>Psathyrellaceae</taxon>
        <taxon>Coprinopsis</taxon>
    </lineage>
</organism>
<dbReference type="EMBL" id="AACS02000008">
    <property type="protein sequence ID" value="EAU85804.1"/>
    <property type="molecule type" value="Genomic_DNA"/>
</dbReference>
<proteinExistence type="predicted"/>
<dbReference type="InParanoid" id="A8NSJ9"/>
<sequence>MPLRLTTLLSRNPKLIEQHVRQLADYYAGNNLLCLFTLSASDSVDWTSCWRQLRRIAGEGKIENVVGCLSSPLNNVGSKEDGKNLSELLSCSIGIFEPGEAVAFRSQIPGDRQPQVGRWHSFRKHPEEAPWNESMSFEENISWENVWKQGQDDGAIPLDLQGARPEDISAFLYLTDRSYQGLARSLTRHYPNASKLGLVAPSTLTVNELPSTLLYGDKPYSEGAVGLALKRSSASYTSGLNVHGVQAISPSMKITGSNGNIVESINNTNPTQLLLAALEKADSGDKTSSSYSPMQQFLHERIFLGVQDSAGRTSRMYQISAGDPSRGPLSLMANQAPSSGSTAQFFLRPDSSPFSISTAHSSPQQSIEFVTVQEILSTVEPDLNDEAIHTLGNRFVTASDAGVVMHGEGSQVESVALGCPVGTHVRLDRA</sequence>
<evidence type="ECO:0000313" key="3">
    <source>
        <dbReference type="Proteomes" id="UP000001861"/>
    </source>
</evidence>
<dbReference type="AlphaFoldDB" id="A8NSJ9"/>
<dbReference type="GeneID" id="6012568"/>
<dbReference type="Proteomes" id="UP000001861">
    <property type="component" value="Unassembled WGS sequence"/>
</dbReference>
<reference evidence="2 3" key="1">
    <citation type="journal article" date="2010" name="Proc. Natl. Acad. Sci. U.S.A.">
        <title>Insights into evolution of multicellular fungi from the assembled chromosomes of the mushroom Coprinopsis cinerea (Coprinus cinereus).</title>
        <authorList>
            <person name="Stajich J.E."/>
            <person name="Wilke S.K."/>
            <person name="Ahren D."/>
            <person name="Au C.H."/>
            <person name="Birren B.W."/>
            <person name="Borodovsky M."/>
            <person name="Burns C."/>
            <person name="Canback B."/>
            <person name="Casselton L.A."/>
            <person name="Cheng C.K."/>
            <person name="Deng J."/>
            <person name="Dietrich F.S."/>
            <person name="Fargo D.C."/>
            <person name="Farman M.L."/>
            <person name="Gathman A.C."/>
            <person name="Goldberg J."/>
            <person name="Guigo R."/>
            <person name="Hoegger P.J."/>
            <person name="Hooker J.B."/>
            <person name="Huggins A."/>
            <person name="James T.Y."/>
            <person name="Kamada T."/>
            <person name="Kilaru S."/>
            <person name="Kodira C."/>
            <person name="Kues U."/>
            <person name="Kupfer D."/>
            <person name="Kwan H.S."/>
            <person name="Lomsadze A."/>
            <person name="Li W."/>
            <person name="Lilly W.W."/>
            <person name="Ma L.J."/>
            <person name="Mackey A.J."/>
            <person name="Manning G."/>
            <person name="Martin F."/>
            <person name="Muraguchi H."/>
            <person name="Natvig D.O."/>
            <person name="Palmerini H."/>
            <person name="Ramesh M.A."/>
            <person name="Rehmeyer C.J."/>
            <person name="Roe B.A."/>
            <person name="Shenoy N."/>
            <person name="Stanke M."/>
            <person name="Ter-Hovhannisyan V."/>
            <person name="Tunlid A."/>
            <person name="Velagapudi R."/>
            <person name="Vision T.J."/>
            <person name="Zeng Q."/>
            <person name="Zolan M.E."/>
            <person name="Pukkila P.J."/>
        </authorList>
    </citation>
    <scope>NUCLEOTIDE SEQUENCE [LARGE SCALE GENOMIC DNA]</scope>
    <source>
        <strain evidence="3">Okayama-7 / 130 / ATCC MYA-4618 / FGSC 9003</strain>
    </source>
</reference>
<name>A8NSJ9_COPC7</name>
<dbReference type="OrthoDB" id="10251508at2759"/>
<protein>
    <recommendedName>
        <fullName evidence="1">FIST domain-containing protein</fullName>
    </recommendedName>
</protein>
<dbReference type="VEuPathDB" id="FungiDB:CC1G_05021"/>